<dbReference type="InterPro" id="IPR004601">
    <property type="entry name" value="UvdE"/>
</dbReference>
<evidence type="ECO:0000256" key="1">
    <source>
        <dbReference type="ARBA" id="ARBA00022722"/>
    </source>
</evidence>
<keyword evidence="6" id="KW-0234">DNA repair</keyword>
<evidence type="ECO:0000256" key="3">
    <source>
        <dbReference type="ARBA" id="ARBA00022763"/>
    </source>
</evidence>
<keyword evidence="5" id="KW-0378">Hydrolase</keyword>
<dbReference type="InterPro" id="IPR036237">
    <property type="entry name" value="Xyl_isomerase-like_sf"/>
</dbReference>
<dbReference type="GO" id="GO:0009411">
    <property type="term" value="P:response to UV"/>
    <property type="evidence" value="ECO:0007669"/>
    <property type="project" value="InterPro"/>
</dbReference>
<evidence type="ECO:0000256" key="2">
    <source>
        <dbReference type="ARBA" id="ARBA00022759"/>
    </source>
</evidence>
<dbReference type="STRING" id="1157490.EL26_13045"/>
<keyword evidence="8" id="KW-1185">Reference proteome</keyword>
<gene>
    <name evidence="7" type="ORF">EL26_13045</name>
</gene>
<dbReference type="NCBIfam" id="TIGR00629">
    <property type="entry name" value="uvde"/>
    <property type="match status" value="1"/>
</dbReference>
<dbReference type="eggNOG" id="COG4294">
    <property type="taxonomic scope" value="Bacteria"/>
</dbReference>
<dbReference type="GO" id="GO:0006289">
    <property type="term" value="P:nucleotide-excision repair"/>
    <property type="evidence" value="ECO:0007669"/>
    <property type="project" value="InterPro"/>
</dbReference>
<dbReference type="SUPFAM" id="SSF51658">
    <property type="entry name" value="Xylose isomerase-like"/>
    <property type="match status" value="1"/>
</dbReference>
<evidence type="ECO:0000256" key="5">
    <source>
        <dbReference type="ARBA" id="ARBA00022801"/>
    </source>
</evidence>
<keyword evidence="2 7" id="KW-0255">Endonuclease</keyword>
<evidence type="ECO:0000256" key="6">
    <source>
        <dbReference type="ARBA" id="ARBA00023204"/>
    </source>
</evidence>
<dbReference type="Pfam" id="PF03851">
    <property type="entry name" value="UvdE"/>
    <property type="match status" value="1"/>
</dbReference>
<reference evidence="7 8" key="1">
    <citation type="journal article" date="2013" name="Int. J. Syst. Evol. Microbiol.">
        <title>Tumebacillus flagellatus sp. nov., an alpha-amylase/pullulanase-producing bacterium isolated from cassava wastewater.</title>
        <authorList>
            <person name="Wang Q."/>
            <person name="Xie N."/>
            <person name="Qin Y."/>
            <person name="Shen N."/>
            <person name="Zhu J."/>
            <person name="Mi H."/>
            <person name="Huang R."/>
        </authorList>
    </citation>
    <scope>NUCLEOTIDE SEQUENCE [LARGE SCALE GENOMIC DNA]</scope>
    <source>
        <strain evidence="7 8">GST4</strain>
    </source>
</reference>
<dbReference type="GO" id="GO:0004519">
    <property type="term" value="F:endonuclease activity"/>
    <property type="evidence" value="ECO:0007669"/>
    <property type="project" value="UniProtKB-KW"/>
</dbReference>
<name>A0A074LQQ6_9BACL</name>
<sequence>MEVRIGFVSLALAIFNNTPSSTFTYKLFQQRPYEEALARAVEVGRKNLRATQRILYYNAAHGIKLHRMSSSLIPLATHPDVGIDVKATYPEELKALGDFAKAHDIRLTMHPNQFTLLNGSEKVVAASLKDLQYHTDLLDGMGLDHQHKVNIHIGGVYGDREKAIQTLYDNFPLVPESVRRRLTFENDDKTYTVLETLEVCEKVGQPMMLDIHHDWCNPSAMTPIELLPRIAATWGDTPMKIHVSSPKDDSDFRAHSDFIDPERLLVFLKACKQHGLPRVDVMVEAKQKDLACLKLAEDLGKVRGIKRVDGAVLLM</sequence>
<dbReference type="Proteomes" id="UP000027931">
    <property type="component" value="Unassembled WGS sequence"/>
</dbReference>
<dbReference type="PANTHER" id="PTHR31290:SF5">
    <property type="entry name" value="UV-DAMAGE ENDONUCLEASE"/>
    <property type="match status" value="1"/>
</dbReference>
<evidence type="ECO:0000313" key="8">
    <source>
        <dbReference type="Proteomes" id="UP000027931"/>
    </source>
</evidence>
<proteinExistence type="predicted"/>
<dbReference type="AlphaFoldDB" id="A0A074LQQ6"/>
<evidence type="ECO:0000313" key="7">
    <source>
        <dbReference type="EMBL" id="KEO82830.1"/>
    </source>
</evidence>
<dbReference type="GO" id="GO:0016787">
    <property type="term" value="F:hydrolase activity"/>
    <property type="evidence" value="ECO:0007669"/>
    <property type="project" value="UniProtKB-KW"/>
</dbReference>
<dbReference type="Gene3D" id="3.20.20.150">
    <property type="entry name" value="Divalent-metal-dependent TIM barrel enzymes"/>
    <property type="match status" value="1"/>
</dbReference>
<keyword evidence="3" id="KW-0227">DNA damage</keyword>
<dbReference type="PANTHER" id="PTHR31290">
    <property type="entry name" value="UV-DAMAGE ENDONUCLEASE"/>
    <property type="match status" value="1"/>
</dbReference>
<accession>A0A074LQQ6</accession>
<keyword evidence="1" id="KW-0540">Nuclease</keyword>
<dbReference type="RefSeq" id="WP_038089127.1">
    <property type="nucleotide sequence ID" value="NZ_JMIR01000017.1"/>
</dbReference>
<dbReference type="EMBL" id="JMIR01000017">
    <property type="protein sequence ID" value="KEO82830.1"/>
    <property type="molecule type" value="Genomic_DNA"/>
</dbReference>
<protein>
    <submittedName>
        <fullName evidence="7">UV damage repair endonuclease UvdE</fullName>
    </submittedName>
</protein>
<keyword evidence="4" id="KW-0228">DNA excision</keyword>
<comment type="caution">
    <text evidence="7">The sequence shown here is derived from an EMBL/GenBank/DDBJ whole genome shotgun (WGS) entry which is preliminary data.</text>
</comment>
<organism evidence="7 8">
    <name type="scientific">Tumebacillus flagellatus</name>
    <dbReference type="NCBI Taxonomy" id="1157490"/>
    <lineage>
        <taxon>Bacteria</taxon>
        <taxon>Bacillati</taxon>
        <taxon>Bacillota</taxon>
        <taxon>Bacilli</taxon>
        <taxon>Bacillales</taxon>
        <taxon>Alicyclobacillaceae</taxon>
        <taxon>Tumebacillus</taxon>
    </lineage>
</organism>
<evidence type="ECO:0000256" key="4">
    <source>
        <dbReference type="ARBA" id="ARBA00022769"/>
    </source>
</evidence>
<dbReference type="OrthoDB" id="9782576at2"/>